<proteinExistence type="predicted"/>
<dbReference type="OrthoDB" id="10398759at2759"/>
<dbReference type="Proteomes" id="UP000297299">
    <property type="component" value="Unassembled WGS sequence"/>
</dbReference>
<reference evidence="1 2" key="1">
    <citation type="submission" date="2017-11" db="EMBL/GenBank/DDBJ databases">
        <title>Comparative genomics of Botrytis spp.</title>
        <authorList>
            <person name="Valero-Jimenez C.A."/>
            <person name="Tapia P."/>
            <person name="Veloso J."/>
            <person name="Silva-Moreno E."/>
            <person name="Staats M."/>
            <person name="Valdes J.H."/>
            <person name="Van Kan J.A.L."/>
        </authorList>
    </citation>
    <scope>NUCLEOTIDE SEQUENCE [LARGE SCALE GENOMIC DNA]</scope>
    <source>
        <strain evidence="1 2">MUCL2830</strain>
    </source>
</reference>
<evidence type="ECO:0000313" key="1">
    <source>
        <dbReference type="EMBL" id="TEY38597.1"/>
    </source>
</evidence>
<accession>A0A4Y8CLV0</accession>
<organism evidence="1 2">
    <name type="scientific">Botryotinia calthae</name>
    <dbReference type="NCBI Taxonomy" id="38488"/>
    <lineage>
        <taxon>Eukaryota</taxon>
        <taxon>Fungi</taxon>
        <taxon>Dikarya</taxon>
        <taxon>Ascomycota</taxon>
        <taxon>Pezizomycotina</taxon>
        <taxon>Leotiomycetes</taxon>
        <taxon>Helotiales</taxon>
        <taxon>Sclerotiniaceae</taxon>
        <taxon>Botryotinia</taxon>
    </lineage>
</organism>
<name>A0A4Y8CLV0_9HELO</name>
<protein>
    <submittedName>
        <fullName evidence="1">Uncharacterized protein</fullName>
    </submittedName>
</protein>
<comment type="caution">
    <text evidence="1">The sequence shown here is derived from an EMBL/GenBank/DDBJ whole genome shotgun (WGS) entry which is preliminary data.</text>
</comment>
<dbReference type="EMBL" id="PHWZ01000484">
    <property type="protein sequence ID" value="TEY38597.1"/>
    <property type="molecule type" value="Genomic_DNA"/>
</dbReference>
<gene>
    <name evidence="1" type="ORF">BOTCAL_0485g00060</name>
</gene>
<keyword evidence="2" id="KW-1185">Reference proteome</keyword>
<sequence length="636" mass="71849">MKEAISTAPRQGRSISVREYLKTKQGKRWLTDTKSHMNRSSGNTPSGLIGGIGTALDIVSWIQKITGIGNNNITPADLARMGDEILRAIKQSQEQLSGQIGQVGETVDQIPAQIEELEDLVKEMREAEEVGDTIRHAEIVQMLDVILLEQRQNTLQILNSINVVGEKVTGMWNDMNKQFGEMMEQLSEITNMLTSIASQLSEIIAAIQQAIEGIEEVKKKIDFSTVIGMINEHQARITYAIDMAYEINISPIEEPSSFSDENPEESPTVSVNKEELLEWARKTADLTNDLPYHLYCFHRALLGDNLFGKSFFESHFGLFIGQRNTLGPSVARIILNIVALQAQGFGALDKARQILELPALDYSQTLLARVEEQVRLAISQLAEVLHLDEENLLISEDRTTYKVISFIVVPEWDEECLYCMVPGPNNVLSVMDIWTRPYFQFGTIKPGERKLENITSGYLLFPESNIDFDFGWIWPFKRELNSSYFDAREINIDPQYAIVGFQFLRDNGDQIGRIVPVVSPVDEEGNTKWDGVEGEIYLAEQSPKSEYMQRYEINGEIQLNGYMIEKAWKGGRMTGMRMVCWYNEGGSTVRVLLKCFSTMWEESTGLPSQRVVPDSEVTYKLIESIPAAQRLGSAHF</sequence>
<dbReference type="AlphaFoldDB" id="A0A4Y8CLV0"/>
<evidence type="ECO:0000313" key="2">
    <source>
        <dbReference type="Proteomes" id="UP000297299"/>
    </source>
</evidence>